<proteinExistence type="predicted"/>
<evidence type="ECO:0000313" key="2">
    <source>
        <dbReference type="Proteomes" id="UP000664417"/>
    </source>
</evidence>
<dbReference type="Gene3D" id="1.10.520.40">
    <property type="entry name" value="CRISPR-associated protein Cse2"/>
    <property type="match status" value="1"/>
</dbReference>
<comment type="caution">
    <text evidence="1">The sequence shown here is derived from an EMBL/GenBank/DDBJ whole genome shotgun (WGS) entry which is preliminary data.</text>
</comment>
<keyword evidence="2" id="KW-1185">Reference proteome</keyword>
<dbReference type="RefSeq" id="WP_207863360.1">
    <property type="nucleotide sequence ID" value="NZ_JAFREP010000055.1"/>
</dbReference>
<dbReference type="EMBL" id="JAFREP010000055">
    <property type="protein sequence ID" value="MBO1323266.1"/>
    <property type="molecule type" value="Genomic_DNA"/>
</dbReference>
<sequence>MRIETEAPVDYKGLFQSIAATIHAYGAPESHHRARLAELRRCRQVAEERKSVLIWSLLGAKIPVEIKGFTEGTQLDKRRRPQQDFLETLYLVAPLQAAVKYNSSDFESTPHPVDLATTLRSLVGKDKQRLEAVERRFLRLLRLPRRNLERQLFSMLNIIRGFEGGRIDWPQLYWDLYRWDRRREAFKHETVRTRWARQFFGDRETGSETHQEQEEK</sequence>
<reference evidence="1" key="1">
    <citation type="submission" date="2021-03" db="EMBL/GenBank/DDBJ databases">
        <authorList>
            <person name="Wang G."/>
        </authorList>
    </citation>
    <scope>NUCLEOTIDE SEQUENCE</scope>
    <source>
        <strain evidence="1">KCTC 12899</strain>
    </source>
</reference>
<dbReference type="Proteomes" id="UP000664417">
    <property type="component" value="Unassembled WGS sequence"/>
</dbReference>
<evidence type="ECO:0000313" key="1">
    <source>
        <dbReference type="EMBL" id="MBO1323266.1"/>
    </source>
</evidence>
<dbReference type="InterPro" id="IPR013382">
    <property type="entry name" value="CRISPR-assoc_prot_Cse2"/>
</dbReference>
<dbReference type="InterPro" id="IPR038287">
    <property type="entry name" value="Cse2_sf"/>
</dbReference>
<accession>A0A8J7QCP2</accession>
<name>A0A8J7QCP2_9BACT</name>
<dbReference type="Pfam" id="PF09485">
    <property type="entry name" value="CRISPR_Cse2"/>
    <property type="match status" value="1"/>
</dbReference>
<dbReference type="NCBIfam" id="TIGR02548">
    <property type="entry name" value="casB_cse2"/>
    <property type="match status" value="1"/>
</dbReference>
<gene>
    <name evidence="1" type="ORF">J3U88_32675</name>
</gene>
<protein>
    <submittedName>
        <fullName evidence="1">Type I-E CRISPR-associated protein Cse2/CasB</fullName>
    </submittedName>
</protein>
<dbReference type="AlphaFoldDB" id="A0A8J7QCP2"/>
<organism evidence="1 2">
    <name type="scientific">Acanthopleuribacter pedis</name>
    <dbReference type="NCBI Taxonomy" id="442870"/>
    <lineage>
        <taxon>Bacteria</taxon>
        <taxon>Pseudomonadati</taxon>
        <taxon>Acidobacteriota</taxon>
        <taxon>Holophagae</taxon>
        <taxon>Acanthopleuribacterales</taxon>
        <taxon>Acanthopleuribacteraceae</taxon>
        <taxon>Acanthopleuribacter</taxon>
    </lineage>
</organism>